<protein>
    <submittedName>
        <fullName evidence="1">Uncharacterized protein</fullName>
    </submittedName>
</protein>
<dbReference type="EMBL" id="NEXC01000043">
    <property type="protein sequence ID" value="PSN82966.1"/>
    <property type="molecule type" value="Genomic_DNA"/>
</dbReference>
<gene>
    <name evidence="1" type="ORF">B9Q01_06415</name>
</gene>
<evidence type="ECO:0000313" key="1">
    <source>
        <dbReference type="EMBL" id="PSN82966.1"/>
    </source>
</evidence>
<organism evidence="1 2">
    <name type="scientific">Candidatus Marsarchaeota G1 archaeon OSP_D</name>
    <dbReference type="NCBI Taxonomy" id="1978155"/>
    <lineage>
        <taxon>Archaea</taxon>
        <taxon>Candidatus Marsarchaeota</taxon>
        <taxon>Candidatus Marsarchaeota group 1</taxon>
    </lineage>
</organism>
<accession>A0A2R6A9A1</accession>
<reference evidence="1 2" key="1">
    <citation type="submission" date="2017-04" db="EMBL/GenBank/DDBJ databases">
        <title>Novel microbial lineages endemic to geothermal iron-oxide mats fill important gaps in the evolutionary history of Archaea.</title>
        <authorList>
            <person name="Jay Z.J."/>
            <person name="Beam J.P."/>
            <person name="Dlakic M."/>
            <person name="Rusch D.B."/>
            <person name="Kozubal M.A."/>
            <person name="Inskeep W.P."/>
        </authorList>
    </citation>
    <scope>NUCLEOTIDE SEQUENCE [LARGE SCALE GENOMIC DNA]</scope>
    <source>
        <strain evidence="1">OSP_D</strain>
    </source>
</reference>
<proteinExistence type="predicted"/>
<dbReference type="Proteomes" id="UP000240880">
    <property type="component" value="Unassembled WGS sequence"/>
</dbReference>
<comment type="caution">
    <text evidence="1">The sequence shown here is derived from an EMBL/GenBank/DDBJ whole genome shotgun (WGS) entry which is preliminary data.</text>
</comment>
<sequence length="132" mass="15397">MTEEKEVKKEAQKEVDLKLLELIEVMKAIKKEMPDFEKEERITVFLEYRREKGNHFGTEKQNMNSTNSVSIESLLNTLTFRQAKNGKSEFANISQDLGAKLPKQFDVGEYSYFNKGDALIRVRKTSKQKKMQ</sequence>
<name>A0A2R6A9A1_9ARCH</name>
<evidence type="ECO:0000313" key="2">
    <source>
        <dbReference type="Proteomes" id="UP000240880"/>
    </source>
</evidence>
<dbReference type="AlphaFoldDB" id="A0A2R6A9A1"/>